<name>A0A1F6EEG9_9BACT</name>
<gene>
    <name evidence="1" type="ORF">A3A35_00885</name>
</gene>
<organism evidence="1 2">
    <name type="scientific">Candidatus Kaiserbacteria bacterium RIFCSPLOWO2_01_FULL_51_21</name>
    <dbReference type="NCBI Taxonomy" id="1798508"/>
    <lineage>
        <taxon>Bacteria</taxon>
        <taxon>Candidatus Kaiseribacteriota</taxon>
    </lineage>
</organism>
<protein>
    <recommendedName>
        <fullName evidence="3">Phosphohistidine phosphatase SixA</fullName>
    </recommendedName>
</protein>
<dbReference type="Gene3D" id="3.40.50.1240">
    <property type="entry name" value="Phosphoglycerate mutase-like"/>
    <property type="match status" value="1"/>
</dbReference>
<proteinExistence type="predicted"/>
<dbReference type="EMBL" id="MFLV01000002">
    <property type="protein sequence ID" value="OGG72055.1"/>
    <property type="molecule type" value="Genomic_DNA"/>
</dbReference>
<evidence type="ECO:0008006" key="3">
    <source>
        <dbReference type="Google" id="ProtNLM"/>
    </source>
</evidence>
<evidence type="ECO:0000313" key="2">
    <source>
        <dbReference type="Proteomes" id="UP000179115"/>
    </source>
</evidence>
<accession>A0A1F6EEG9</accession>
<dbReference type="InterPro" id="IPR029033">
    <property type="entry name" value="His_PPase_superfam"/>
</dbReference>
<sequence length="153" mass="16815">MKKLIVARHGTAVPDDDHNGVLTGEGQEQVAQLARDLSLHIIGSVTILASASRRGRGSAEILVEVLHCPVTFDNMLWADNYHRGGSFQQIKELVEKHMDSVDTLIIVGHQDHGGYLVEYLGDEVFHVHVTASREVWCGSACVLDLNAKSCKFI</sequence>
<reference evidence="1 2" key="1">
    <citation type="journal article" date="2016" name="Nat. Commun.">
        <title>Thousands of microbial genomes shed light on interconnected biogeochemical processes in an aquifer system.</title>
        <authorList>
            <person name="Anantharaman K."/>
            <person name="Brown C.T."/>
            <person name="Hug L.A."/>
            <person name="Sharon I."/>
            <person name="Castelle C.J."/>
            <person name="Probst A.J."/>
            <person name="Thomas B.C."/>
            <person name="Singh A."/>
            <person name="Wilkins M.J."/>
            <person name="Karaoz U."/>
            <person name="Brodie E.L."/>
            <person name="Williams K.H."/>
            <person name="Hubbard S.S."/>
            <person name="Banfield J.F."/>
        </authorList>
    </citation>
    <scope>NUCLEOTIDE SEQUENCE [LARGE SCALE GENOMIC DNA]</scope>
</reference>
<evidence type="ECO:0000313" key="1">
    <source>
        <dbReference type="EMBL" id="OGG72055.1"/>
    </source>
</evidence>
<dbReference type="Proteomes" id="UP000179115">
    <property type="component" value="Unassembled WGS sequence"/>
</dbReference>
<dbReference type="SUPFAM" id="SSF53254">
    <property type="entry name" value="Phosphoglycerate mutase-like"/>
    <property type="match status" value="1"/>
</dbReference>
<comment type="caution">
    <text evidence="1">The sequence shown here is derived from an EMBL/GenBank/DDBJ whole genome shotgun (WGS) entry which is preliminary data.</text>
</comment>
<dbReference type="STRING" id="1798508.A3A35_00885"/>
<dbReference type="AlphaFoldDB" id="A0A1F6EEG9"/>